<evidence type="ECO:0000256" key="1">
    <source>
        <dbReference type="SAM" id="MobiDB-lite"/>
    </source>
</evidence>
<organism evidence="4 5">
    <name type="scientific">Corallococcus terminator</name>
    <dbReference type="NCBI Taxonomy" id="2316733"/>
    <lineage>
        <taxon>Bacteria</taxon>
        <taxon>Pseudomonadati</taxon>
        <taxon>Myxococcota</taxon>
        <taxon>Myxococcia</taxon>
        <taxon>Myxococcales</taxon>
        <taxon>Cystobacterineae</taxon>
        <taxon>Myxococcaceae</taxon>
        <taxon>Corallococcus</taxon>
    </lineage>
</organism>
<gene>
    <name evidence="4" type="ORF">D7V88_40590</name>
</gene>
<dbReference type="AlphaFoldDB" id="A0A3A8HM74"/>
<proteinExistence type="predicted"/>
<feature type="transmembrane region" description="Helical" evidence="2">
    <location>
        <begin position="159"/>
        <end position="181"/>
    </location>
</feature>
<keyword evidence="2" id="KW-0472">Membrane</keyword>
<keyword evidence="2" id="KW-1133">Transmembrane helix</keyword>
<dbReference type="OrthoDB" id="5483179at2"/>
<protein>
    <submittedName>
        <fullName evidence="4">PEGA domain-containing protein</fullName>
    </submittedName>
</protein>
<evidence type="ECO:0000313" key="4">
    <source>
        <dbReference type="EMBL" id="RKG68614.1"/>
    </source>
</evidence>
<keyword evidence="5" id="KW-1185">Reference proteome</keyword>
<dbReference type="InterPro" id="IPR013229">
    <property type="entry name" value="PEGA"/>
</dbReference>
<evidence type="ECO:0000313" key="5">
    <source>
        <dbReference type="Proteomes" id="UP000268094"/>
    </source>
</evidence>
<dbReference type="EMBL" id="RAVZ01000600">
    <property type="protein sequence ID" value="RKG68614.1"/>
    <property type="molecule type" value="Genomic_DNA"/>
</dbReference>
<dbReference type="Pfam" id="PF08308">
    <property type="entry name" value="PEGA"/>
    <property type="match status" value="1"/>
</dbReference>
<reference evidence="5" key="1">
    <citation type="submission" date="2018-09" db="EMBL/GenBank/DDBJ databases">
        <authorList>
            <person name="Livingstone P.G."/>
            <person name="Whitworth D.E."/>
        </authorList>
    </citation>
    <scope>NUCLEOTIDE SEQUENCE [LARGE SCALE GENOMIC DNA]</scope>
    <source>
        <strain evidence="5">CA054A</strain>
    </source>
</reference>
<keyword evidence="2" id="KW-0812">Transmembrane</keyword>
<feature type="domain" description="PEGA" evidence="3">
    <location>
        <begin position="282"/>
        <end position="339"/>
    </location>
</feature>
<dbReference type="Proteomes" id="UP000268094">
    <property type="component" value="Unassembled WGS sequence"/>
</dbReference>
<sequence length="341" mass="35830">MKPAQEPNPMEAPVDASAESIVPMMASALSMPAAEPQVPPPPPVVGMPDRSTVRERAVQPRANRTTVKERVVPPPHRGWEGDLEAEPARELTLSGKRGTGTSWVPSWASALAPSPAIPAGPKPAAPEDTRTRLDADDEIHTRSAELTAPVDSKRRGGHIAVAVGAVLLAAGGVLLLFAMGASPHPQTPRSAETEAPTTAASLAAVAVVVHPAAGAQPVGRAETPKTAEVPQTQTQPAQPTLEANAPADVHSSPPPVQRPRPARRPGNVLANGTLEIRIRPFATVHLDGKELGQTPLAPIEVPAGRHTMRLVNKRLEKDVTRTVDVNAGEQNVFKLNLEDAE</sequence>
<comment type="caution">
    <text evidence="4">The sequence shown here is derived from an EMBL/GenBank/DDBJ whole genome shotgun (WGS) entry which is preliminary data.</text>
</comment>
<name>A0A3A8HM74_9BACT</name>
<evidence type="ECO:0000256" key="2">
    <source>
        <dbReference type="SAM" id="Phobius"/>
    </source>
</evidence>
<feature type="region of interest" description="Disordered" evidence="1">
    <location>
        <begin position="216"/>
        <end position="268"/>
    </location>
</feature>
<accession>A0A3A8HM74</accession>
<feature type="region of interest" description="Disordered" evidence="1">
    <location>
        <begin position="31"/>
        <end position="100"/>
    </location>
</feature>
<evidence type="ECO:0000259" key="3">
    <source>
        <dbReference type="Pfam" id="PF08308"/>
    </source>
</evidence>
<feature type="compositionally biased region" description="Low complexity" evidence="1">
    <location>
        <begin position="230"/>
        <end position="240"/>
    </location>
</feature>